<name>A0A9P7XRH4_9FUNG</name>
<dbReference type="AlphaFoldDB" id="A0A9P7XRH4"/>
<evidence type="ECO:0000313" key="3">
    <source>
        <dbReference type="Proteomes" id="UP000707451"/>
    </source>
</evidence>
<dbReference type="EMBL" id="JAHRHY010000014">
    <property type="protein sequence ID" value="KAG9064366.1"/>
    <property type="molecule type" value="Genomic_DNA"/>
</dbReference>
<feature type="compositionally biased region" description="Basic and acidic residues" evidence="1">
    <location>
        <begin position="311"/>
        <end position="324"/>
    </location>
</feature>
<feature type="compositionally biased region" description="Low complexity" evidence="1">
    <location>
        <begin position="276"/>
        <end position="296"/>
    </location>
</feature>
<accession>A0A9P7XRH4</accession>
<protein>
    <submittedName>
        <fullName evidence="2">Uncharacterized protein</fullName>
    </submittedName>
</protein>
<feature type="compositionally biased region" description="Low complexity" evidence="1">
    <location>
        <begin position="209"/>
        <end position="222"/>
    </location>
</feature>
<feature type="compositionally biased region" description="Polar residues" evidence="1">
    <location>
        <begin position="223"/>
        <end position="240"/>
    </location>
</feature>
<reference evidence="2" key="1">
    <citation type="submission" date="2021-06" db="EMBL/GenBank/DDBJ databases">
        <title>Genome Sequence of Mortierella hyaline Strain SCG-10, a Cold-Adapted, Nitrate-Reducing Fungus Isolated from Soil in Minnesota, USA.</title>
        <authorList>
            <person name="Aldossari N."/>
        </authorList>
    </citation>
    <scope>NUCLEOTIDE SEQUENCE</scope>
    <source>
        <strain evidence="2">SCG-10</strain>
    </source>
</reference>
<dbReference type="Proteomes" id="UP000707451">
    <property type="component" value="Unassembled WGS sequence"/>
</dbReference>
<feature type="compositionally biased region" description="Low complexity" evidence="1">
    <location>
        <begin position="367"/>
        <end position="380"/>
    </location>
</feature>
<feature type="compositionally biased region" description="Basic and acidic residues" evidence="1">
    <location>
        <begin position="492"/>
        <end position="503"/>
    </location>
</feature>
<dbReference type="OrthoDB" id="2435409at2759"/>
<proteinExistence type="predicted"/>
<feature type="region of interest" description="Disordered" evidence="1">
    <location>
        <begin position="489"/>
        <end position="511"/>
    </location>
</feature>
<organism evidence="2 3">
    <name type="scientific">Linnemannia hyalina</name>
    <dbReference type="NCBI Taxonomy" id="64524"/>
    <lineage>
        <taxon>Eukaryota</taxon>
        <taxon>Fungi</taxon>
        <taxon>Fungi incertae sedis</taxon>
        <taxon>Mucoromycota</taxon>
        <taxon>Mortierellomycotina</taxon>
        <taxon>Mortierellomycetes</taxon>
        <taxon>Mortierellales</taxon>
        <taxon>Mortierellaceae</taxon>
        <taxon>Linnemannia</taxon>
    </lineage>
</organism>
<feature type="region of interest" description="Disordered" evidence="1">
    <location>
        <begin position="276"/>
        <end position="324"/>
    </location>
</feature>
<evidence type="ECO:0000256" key="1">
    <source>
        <dbReference type="SAM" id="MobiDB-lite"/>
    </source>
</evidence>
<keyword evidence="3" id="KW-1185">Reference proteome</keyword>
<comment type="caution">
    <text evidence="2">The sequence shown here is derived from an EMBL/GenBank/DDBJ whole genome shotgun (WGS) entry which is preliminary data.</text>
</comment>
<feature type="region of interest" description="Disordered" evidence="1">
    <location>
        <begin position="355"/>
        <end position="380"/>
    </location>
</feature>
<feature type="region of interest" description="Disordered" evidence="1">
    <location>
        <begin position="209"/>
        <end position="240"/>
    </location>
</feature>
<evidence type="ECO:0000313" key="2">
    <source>
        <dbReference type="EMBL" id="KAG9064366.1"/>
    </source>
</evidence>
<sequence length="527" mass="57830">MLIPLMNYRKLNDHEITLPLGNGCFIYPTSTAAVLAANPSVPDDLSHLSARRSPTKSRMETFYLPNKDEDEHIVDSRRGCHHQTALKPLTAPTSKAIHLVQMVEDKDRDLLDLSPGWRFRLIKKTPTTHATDSIWAKYPSLPLSLRQLQQQQQGNTFPSTMTMNGIWTPWWFPALAPAPAPITAASTSPVSSISSVNLVPCDMPSSPSSLSYLDSDSNRNLSTSNNYNKKPQENYPNTYGSSTISTAADAVALTAMDRPDLLYKDTIFHYTTFASTNSSSSGNINFSRRSSSRNSFQALPDTQDDISQDVQQHESEGQDQDQDRTIFDNGVLIAIPRIFTTMTPTTASMELTDPLGASSPILPDPPSSTTESTIPSTIYPPRDNNILSKDGNHKHYQGYPASTSTEAGDKVSIPSYSFASSPPIKSLGIGLSCLNSFSPTDTTPAGMVAVSEAMDRIRHHVALASVELDSQKAYMARSNRLVQMLRLDEEEEKRTGGGERNDVVDDDPDIGAELRSGRKVLQKFTAD</sequence>
<gene>
    <name evidence="2" type="ORF">KI688_003554</name>
</gene>